<evidence type="ECO:0000256" key="5">
    <source>
        <dbReference type="ARBA" id="ARBA00022679"/>
    </source>
</evidence>
<dbReference type="GO" id="GO:0089702">
    <property type="term" value="F:undecaprenyl-phosphate glucose phosphotransferase activity"/>
    <property type="evidence" value="ECO:0007669"/>
    <property type="project" value="UniProtKB-EC"/>
</dbReference>
<dbReference type="PANTHER" id="PTHR30576">
    <property type="entry name" value="COLANIC BIOSYNTHESIS UDP-GLUCOSE LIPID CARRIER TRANSFERASE"/>
    <property type="match status" value="1"/>
</dbReference>
<keyword evidence="8 10" id="KW-0472">Membrane</keyword>
<evidence type="ECO:0000256" key="3">
    <source>
        <dbReference type="ARBA" id="ARBA00006464"/>
    </source>
</evidence>
<feature type="transmembrane region" description="Helical" evidence="10">
    <location>
        <begin position="96"/>
        <end position="119"/>
    </location>
</feature>
<keyword evidence="5 12" id="KW-0808">Transferase</keyword>
<evidence type="ECO:0000256" key="6">
    <source>
        <dbReference type="ARBA" id="ARBA00022692"/>
    </source>
</evidence>
<name>A0A5B1C945_9BACT</name>
<sequence length="543" mass="59809">MLPPAPALNPINENAHTHAPHHLGSPTPSSPTPSSLVPAPHLIPDRVPAQQPTQLDHNPEQLQSLDSIVKLHTAAQPNLRLNLDLTLQSLRTGLPLLIVDLVLATIAMLVSACVINLWQGHTLNPGVWKQLPAWLVIQTGLVWLHGLYPGAGVAAVSELRGVARSAVYSCLALSSLNMIFGHLPRIEFAIFVLATFLVMGLLPLARHLSRASLAKTSWWGIRTLMIGSRTTCEPLCRQVQSRRESGLIVIGYVCNQNDFNKHAGKDANLLGSGLNAFSIAVKHRAPIAALASVEANALAQRLMFQFPSLVWMDESAMFSETSNPIGEFQRRLNVPFLRFTPRLLKRTLDLALVIPGLLALAIPMSLIAIAIKIQSPGPIIYGSPRIGQHGRRFKMWKFRSMVPGADAVLKEKLASDPIARAQWAADNKLKDDPRIIPGIGRMLRSSSLDELPQLWNVLVGQMSLVGPRPVPPGEIVKYQDQYYQYSHMWPGITGLWQVSGRNDTSFEARVFLVGHYAANWSLWLDAWILVKTPMTVITRKGAY</sequence>
<dbReference type="PANTHER" id="PTHR30576:SF4">
    <property type="entry name" value="UNDECAPRENYL-PHOSPHATE GALACTOSE PHOSPHOTRANSFERASE"/>
    <property type="match status" value="1"/>
</dbReference>
<evidence type="ECO:0000256" key="4">
    <source>
        <dbReference type="ARBA" id="ARBA00022475"/>
    </source>
</evidence>
<dbReference type="RefSeq" id="WP_068263502.1">
    <property type="nucleotide sequence ID" value="NZ_LWSK01000048.1"/>
</dbReference>
<evidence type="ECO:0000313" key="13">
    <source>
        <dbReference type="Proteomes" id="UP000322699"/>
    </source>
</evidence>
<dbReference type="OrthoDB" id="9766874at2"/>
<dbReference type="EMBL" id="VRLW01000001">
    <property type="protein sequence ID" value="KAA1257647.1"/>
    <property type="molecule type" value="Genomic_DNA"/>
</dbReference>
<reference evidence="12 13" key="1">
    <citation type="submission" date="2019-08" db="EMBL/GenBank/DDBJ databases">
        <title>Deep-cultivation of Planctomycetes and their phenomic and genomic characterization uncovers novel biology.</title>
        <authorList>
            <person name="Wiegand S."/>
            <person name="Jogler M."/>
            <person name="Boedeker C."/>
            <person name="Pinto D."/>
            <person name="Vollmers J."/>
            <person name="Rivas-Marin E."/>
            <person name="Kohn T."/>
            <person name="Peeters S.H."/>
            <person name="Heuer A."/>
            <person name="Rast P."/>
            <person name="Oberbeckmann S."/>
            <person name="Bunk B."/>
            <person name="Jeske O."/>
            <person name="Meyerdierks A."/>
            <person name="Storesund J.E."/>
            <person name="Kallscheuer N."/>
            <person name="Luecker S."/>
            <person name="Lage O.M."/>
            <person name="Pohl T."/>
            <person name="Merkel B.J."/>
            <person name="Hornburger P."/>
            <person name="Mueller R.-W."/>
            <person name="Bruemmer F."/>
            <person name="Labrenz M."/>
            <person name="Spormann A.M."/>
            <person name="Op Den Camp H."/>
            <person name="Overmann J."/>
            <person name="Amann R."/>
            <person name="Jetten M.S.M."/>
            <person name="Mascher T."/>
            <person name="Medema M.H."/>
            <person name="Devos D.P."/>
            <person name="Kaster A.-K."/>
            <person name="Ovreas L."/>
            <person name="Rohde M."/>
            <person name="Galperin M.Y."/>
            <person name="Jogler C."/>
        </authorList>
    </citation>
    <scope>NUCLEOTIDE SEQUENCE [LARGE SCALE GENOMIC DNA]</scope>
    <source>
        <strain evidence="12 13">LF1</strain>
    </source>
</reference>
<evidence type="ECO:0000256" key="8">
    <source>
        <dbReference type="ARBA" id="ARBA00023136"/>
    </source>
</evidence>
<feature type="region of interest" description="Disordered" evidence="9">
    <location>
        <begin position="1"/>
        <end position="55"/>
    </location>
</feature>
<feature type="domain" description="Bacterial sugar transferase" evidence="11">
    <location>
        <begin position="345"/>
        <end position="537"/>
    </location>
</feature>
<evidence type="ECO:0000259" key="11">
    <source>
        <dbReference type="Pfam" id="PF02397"/>
    </source>
</evidence>
<keyword evidence="7 10" id="KW-1133">Transmembrane helix</keyword>
<evidence type="ECO:0000256" key="7">
    <source>
        <dbReference type="ARBA" id="ARBA00022989"/>
    </source>
</evidence>
<proteinExistence type="inferred from homology"/>
<feature type="transmembrane region" description="Helical" evidence="10">
    <location>
        <begin position="348"/>
        <end position="371"/>
    </location>
</feature>
<feature type="transmembrane region" description="Helical" evidence="10">
    <location>
        <begin position="186"/>
        <end position="205"/>
    </location>
</feature>
<keyword evidence="13" id="KW-1185">Reference proteome</keyword>
<comment type="subcellular location">
    <subcellularLocation>
        <location evidence="2">Cell membrane</location>
    </subcellularLocation>
    <subcellularLocation>
        <location evidence="1">Membrane</location>
        <topology evidence="1">Multi-pass membrane protein</topology>
    </subcellularLocation>
</comment>
<dbReference type="AlphaFoldDB" id="A0A5B1C945"/>
<accession>A0A5B1C945</accession>
<dbReference type="Proteomes" id="UP000322699">
    <property type="component" value="Unassembled WGS sequence"/>
</dbReference>
<keyword evidence="4" id="KW-1003">Cell membrane</keyword>
<protein>
    <submittedName>
        <fullName evidence="12">UDP-glucose:undecaprenyl-phosphate glucose-1-phosphate transferase</fullName>
        <ecNumber evidence="12">2.7.8.31</ecNumber>
    </submittedName>
</protein>
<gene>
    <name evidence="12" type="primary">wcaJ_1</name>
    <name evidence="12" type="ORF">LF1_01350</name>
</gene>
<dbReference type="InterPro" id="IPR017475">
    <property type="entry name" value="EPS_sugar_tfrase"/>
</dbReference>
<comment type="similarity">
    <text evidence="3">Belongs to the bacterial sugar transferase family.</text>
</comment>
<evidence type="ECO:0000256" key="10">
    <source>
        <dbReference type="SAM" id="Phobius"/>
    </source>
</evidence>
<evidence type="ECO:0000313" key="12">
    <source>
        <dbReference type="EMBL" id="KAA1257647.1"/>
    </source>
</evidence>
<dbReference type="InterPro" id="IPR003362">
    <property type="entry name" value="Bact_transf"/>
</dbReference>
<evidence type="ECO:0000256" key="9">
    <source>
        <dbReference type="SAM" id="MobiDB-lite"/>
    </source>
</evidence>
<comment type="caution">
    <text evidence="12">The sequence shown here is derived from an EMBL/GenBank/DDBJ whole genome shotgun (WGS) entry which is preliminary data.</text>
</comment>
<dbReference type="NCBIfam" id="TIGR03025">
    <property type="entry name" value="EPS_sugtrans"/>
    <property type="match status" value="1"/>
</dbReference>
<evidence type="ECO:0000256" key="2">
    <source>
        <dbReference type="ARBA" id="ARBA00004236"/>
    </source>
</evidence>
<dbReference type="Pfam" id="PF02397">
    <property type="entry name" value="Bac_transf"/>
    <property type="match status" value="1"/>
</dbReference>
<dbReference type="EC" id="2.7.8.31" evidence="12"/>
<evidence type="ECO:0000256" key="1">
    <source>
        <dbReference type="ARBA" id="ARBA00004141"/>
    </source>
</evidence>
<keyword evidence="6 10" id="KW-0812">Transmembrane</keyword>
<organism evidence="12 13">
    <name type="scientific">Rubripirellula obstinata</name>
    <dbReference type="NCBI Taxonomy" id="406547"/>
    <lineage>
        <taxon>Bacteria</taxon>
        <taxon>Pseudomonadati</taxon>
        <taxon>Planctomycetota</taxon>
        <taxon>Planctomycetia</taxon>
        <taxon>Pirellulales</taxon>
        <taxon>Pirellulaceae</taxon>
        <taxon>Rubripirellula</taxon>
    </lineage>
</organism>
<feature type="transmembrane region" description="Helical" evidence="10">
    <location>
        <begin position="131"/>
        <end position="150"/>
    </location>
</feature>
<dbReference type="GO" id="GO:0005886">
    <property type="term" value="C:plasma membrane"/>
    <property type="evidence" value="ECO:0007669"/>
    <property type="project" value="UniProtKB-SubCell"/>
</dbReference>